<dbReference type="Gene3D" id="1.25.40.20">
    <property type="entry name" value="Ankyrin repeat-containing domain"/>
    <property type="match status" value="5"/>
</dbReference>
<dbReference type="InterPro" id="IPR051165">
    <property type="entry name" value="Multifunctional_ANK_Repeat"/>
</dbReference>
<dbReference type="PANTHER" id="PTHR24123:SF138">
    <property type="entry name" value="NACHT DOMAIN-CONTAINING PROTEIN"/>
    <property type="match status" value="1"/>
</dbReference>
<dbReference type="PROSITE" id="PS50297">
    <property type="entry name" value="ANK_REP_REGION"/>
    <property type="match status" value="4"/>
</dbReference>
<dbReference type="Pfam" id="PF13857">
    <property type="entry name" value="Ank_5"/>
    <property type="match status" value="1"/>
</dbReference>
<dbReference type="Proteomes" id="UP001610563">
    <property type="component" value="Unassembled WGS sequence"/>
</dbReference>
<dbReference type="InterPro" id="IPR036047">
    <property type="entry name" value="F-box-like_dom_sf"/>
</dbReference>
<keyword evidence="2 3" id="KW-0040">ANK repeat</keyword>
<dbReference type="InterPro" id="IPR036770">
    <property type="entry name" value="Ankyrin_rpt-contain_sf"/>
</dbReference>
<evidence type="ECO:0000313" key="4">
    <source>
        <dbReference type="EMBL" id="KAL2798451.1"/>
    </source>
</evidence>
<evidence type="ECO:0000256" key="3">
    <source>
        <dbReference type="PROSITE-ProRule" id="PRU00023"/>
    </source>
</evidence>
<dbReference type="InterPro" id="IPR002110">
    <property type="entry name" value="Ankyrin_rpt"/>
</dbReference>
<reference evidence="4 5" key="1">
    <citation type="submission" date="2024-07" db="EMBL/GenBank/DDBJ databases">
        <title>Section-level genome sequencing and comparative genomics of Aspergillus sections Usti and Cavernicolus.</title>
        <authorList>
            <consortium name="Lawrence Berkeley National Laboratory"/>
            <person name="Nybo J.L."/>
            <person name="Vesth T.C."/>
            <person name="Theobald S."/>
            <person name="Frisvad J.C."/>
            <person name="Larsen T.O."/>
            <person name="Kjaerboelling I."/>
            <person name="Rothschild-Mancinelli K."/>
            <person name="Lyhne E.K."/>
            <person name="Kogle M.E."/>
            <person name="Barry K."/>
            <person name="Clum A."/>
            <person name="Na H."/>
            <person name="Ledsgaard L."/>
            <person name="Lin J."/>
            <person name="Lipzen A."/>
            <person name="Kuo A."/>
            <person name="Riley R."/>
            <person name="Mondo S."/>
            <person name="Labutti K."/>
            <person name="Haridas S."/>
            <person name="Pangalinan J."/>
            <person name="Salamov A.A."/>
            <person name="Simmons B.A."/>
            <person name="Magnuson J.K."/>
            <person name="Chen J."/>
            <person name="Drula E."/>
            <person name="Henrissat B."/>
            <person name="Wiebenga A."/>
            <person name="Lubbers R.J."/>
            <person name="Gomes A.C."/>
            <person name="Makela M.R."/>
            <person name="Stajich J."/>
            <person name="Grigoriev I.V."/>
            <person name="Mortensen U.H."/>
            <person name="De Vries R.P."/>
            <person name="Baker S.E."/>
            <person name="Andersen M.R."/>
        </authorList>
    </citation>
    <scope>NUCLEOTIDE SEQUENCE [LARGE SCALE GENOMIC DNA]</scope>
    <source>
        <strain evidence="4 5">CBS 209.92</strain>
    </source>
</reference>
<comment type="caution">
    <text evidence="4">The sequence shown here is derived from an EMBL/GenBank/DDBJ whole genome shotgun (WGS) entry which is preliminary data.</text>
</comment>
<evidence type="ECO:0000256" key="1">
    <source>
        <dbReference type="ARBA" id="ARBA00022737"/>
    </source>
</evidence>
<sequence>MTSFIELPEDIHLYICKSLYPRHINHLVRTCKVLHHRLNSELWKAISASNAAKKAIFLESALLGRLAVVQKLANDSNFEPESSILTGHEALRLAAKSGHSSIVAYLLTKGLEYHKEANYRNLRKTILPGLDEPSALQLAAEVGDADTVRHLLGHGATLEDKVGALKQAVHSGNEVIVSDLLMREDPAFSELFSLASGIPLLQFAINAKSETLVSILLDRGFDVNMHDSMRHMTPLRQAVEADWPWAVKTLLARGADVNVADIQMNTALHIAVEYCRTRDCLEMIRLLLQAGGNLKRRNNAGRTPVDLAMMKQNLDPVHFLMKCGFADFNDSECLGHLICAAAAKGDKTLVAEAIRHGADVNKSGPLGTHMWPPLRNAAYGGHLDVMDLLLSNGAILEPPVGGSLPTPLHLALGQGNLAAARPYWTCLHFAALGGSEVFRLVLDAGYIPVLDDPKTVSLWESAIGGRDASNPEFLQLVLETIRGENDEYRDAINPMARMFELGRKVNEAMIIAMLSDSNFDLSAVNDTGKTLLHNAVICDDEVVSQLLLELGVDVNTTDNYHRTALYYAAGNQDPKLVRMLLEAGATPHADKFENSPLSGCLLGEGSFISQCWTPTDELLAAMHDVIKQLSEHEVSPNQFLEQRPILQELLFSQTLASSALAVQMLLDLGTDPNTFDDSGMTPLHYAATYGDIRIVSRLLVGGADLEAKNKSGSTAVQIAEQYGRNLVVDLLFRRTAELEISLREVDAMYDRICSRVEGPP</sequence>
<feature type="repeat" description="ANK" evidence="3">
    <location>
        <begin position="86"/>
        <end position="118"/>
    </location>
</feature>
<organism evidence="4 5">
    <name type="scientific">Aspergillus keveii</name>
    <dbReference type="NCBI Taxonomy" id="714993"/>
    <lineage>
        <taxon>Eukaryota</taxon>
        <taxon>Fungi</taxon>
        <taxon>Dikarya</taxon>
        <taxon>Ascomycota</taxon>
        <taxon>Pezizomycotina</taxon>
        <taxon>Eurotiomycetes</taxon>
        <taxon>Eurotiomycetidae</taxon>
        <taxon>Eurotiales</taxon>
        <taxon>Aspergillaceae</taxon>
        <taxon>Aspergillus</taxon>
        <taxon>Aspergillus subgen. Nidulantes</taxon>
    </lineage>
</organism>
<feature type="repeat" description="ANK" evidence="3">
    <location>
        <begin position="560"/>
        <end position="592"/>
    </location>
</feature>
<dbReference type="SMART" id="SM00248">
    <property type="entry name" value="ANK"/>
    <property type="match status" value="13"/>
</dbReference>
<feature type="repeat" description="ANK" evidence="3">
    <location>
        <begin position="527"/>
        <end position="559"/>
    </location>
</feature>
<dbReference type="PROSITE" id="PS50088">
    <property type="entry name" value="ANK_REPEAT"/>
    <property type="match status" value="7"/>
</dbReference>
<feature type="repeat" description="ANK" evidence="3">
    <location>
        <begin position="678"/>
        <end position="710"/>
    </location>
</feature>
<dbReference type="SUPFAM" id="SSF48403">
    <property type="entry name" value="Ankyrin repeat"/>
    <property type="match status" value="2"/>
</dbReference>
<keyword evidence="5" id="KW-1185">Reference proteome</keyword>
<name>A0ABR4GHP8_9EURO</name>
<dbReference type="EMBL" id="JBFTWV010000013">
    <property type="protein sequence ID" value="KAL2798451.1"/>
    <property type="molecule type" value="Genomic_DNA"/>
</dbReference>
<proteinExistence type="predicted"/>
<dbReference type="Pfam" id="PF12796">
    <property type="entry name" value="Ank_2"/>
    <property type="match status" value="3"/>
</dbReference>
<feature type="repeat" description="ANK" evidence="3">
    <location>
        <begin position="230"/>
        <end position="262"/>
    </location>
</feature>
<dbReference type="SUPFAM" id="SSF81383">
    <property type="entry name" value="F-box domain"/>
    <property type="match status" value="1"/>
</dbReference>
<dbReference type="Pfam" id="PF00023">
    <property type="entry name" value="Ank"/>
    <property type="match status" value="1"/>
</dbReference>
<evidence type="ECO:0000313" key="5">
    <source>
        <dbReference type="Proteomes" id="UP001610563"/>
    </source>
</evidence>
<dbReference type="PANTHER" id="PTHR24123">
    <property type="entry name" value="ANKYRIN REPEAT-CONTAINING"/>
    <property type="match status" value="1"/>
</dbReference>
<protein>
    <submittedName>
        <fullName evidence="4">Ankyrin repeat-containing domain protein</fullName>
    </submittedName>
</protein>
<accession>A0ABR4GHP8</accession>
<keyword evidence="1" id="KW-0677">Repeat</keyword>
<evidence type="ECO:0000256" key="2">
    <source>
        <dbReference type="ARBA" id="ARBA00023043"/>
    </source>
</evidence>
<feature type="repeat" description="ANK" evidence="3">
    <location>
        <begin position="196"/>
        <end position="228"/>
    </location>
</feature>
<feature type="repeat" description="ANK" evidence="3">
    <location>
        <begin position="263"/>
        <end position="299"/>
    </location>
</feature>
<gene>
    <name evidence="4" type="ORF">BJX66DRAFT_334152</name>
</gene>